<evidence type="ECO:0000313" key="2">
    <source>
        <dbReference type="Proteomes" id="UP000218334"/>
    </source>
</evidence>
<organism evidence="1 2">
    <name type="scientific">Armillaria solidipes</name>
    <dbReference type="NCBI Taxonomy" id="1076256"/>
    <lineage>
        <taxon>Eukaryota</taxon>
        <taxon>Fungi</taxon>
        <taxon>Dikarya</taxon>
        <taxon>Basidiomycota</taxon>
        <taxon>Agaricomycotina</taxon>
        <taxon>Agaricomycetes</taxon>
        <taxon>Agaricomycetidae</taxon>
        <taxon>Agaricales</taxon>
        <taxon>Marasmiineae</taxon>
        <taxon>Physalacriaceae</taxon>
        <taxon>Armillaria</taxon>
    </lineage>
</organism>
<dbReference type="Proteomes" id="UP000218334">
    <property type="component" value="Unassembled WGS sequence"/>
</dbReference>
<evidence type="ECO:0000313" key="1">
    <source>
        <dbReference type="EMBL" id="PBK62318.1"/>
    </source>
</evidence>
<proteinExistence type="predicted"/>
<sequence length="273" mass="30751">MLTSIKDVKTTTTLVYEPPKYQPGWHTQLGLRANIFNWYTDLERSRFPQQVLWADDVNQPRISPFGSVFRCTSAAAVNNERMQSPRSLLSFSPGNELGSEEFGGEIMAAFETRNWAEPYSEKDPPYFHTLMGFFADILRAKCPVEMDSGLILQSPAPIVPLFRLNDVPRPILTSPKNMGGIMSYMVYKGVVVYRRPVDYCTANFADGRSRFITLHKTTGWNKPSPFTLTLHDEENKTAKYGSFERCKHQEVGLFTLDVTTKNGADGVILGGFG</sequence>
<name>A0A2H3B8E6_9AGAR</name>
<reference evidence="2" key="1">
    <citation type="journal article" date="2017" name="Nat. Ecol. Evol.">
        <title>Genome expansion and lineage-specific genetic innovations in the forest pathogenic fungi Armillaria.</title>
        <authorList>
            <person name="Sipos G."/>
            <person name="Prasanna A.N."/>
            <person name="Walter M.C."/>
            <person name="O'Connor E."/>
            <person name="Balint B."/>
            <person name="Krizsan K."/>
            <person name="Kiss B."/>
            <person name="Hess J."/>
            <person name="Varga T."/>
            <person name="Slot J."/>
            <person name="Riley R."/>
            <person name="Boka B."/>
            <person name="Rigling D."/>
            <person name="Barry K."/>
            <person name="Lee J."/>
            <person name="Mihaltcheva S."/>
            <person name="LaButti K."/>
            <person name="Lipzen A."/>
            <person name="Waldron R."/>
            <person name="Moloney N.M."/>
            <person name="Sperisen C."/>
            <person name="Kredics L."/>
            <person name="Vagvoelgyi C."/>
            <person name="Patrignani A."/>
            <person name="Fitzpatrick D."/>
            <person name="Nagy I."/>
            <person name="Doyle S."/>
            <person name="Anderson J.B."/>
            <person name="Grigoriev I.V."/>
            <person name="Gueldener U."/>
            <person name="Muensterkoetter M."/>
            <person name="Nagy L.G."/>
        </authorList>
    </citation>
    <scope>NUCLEOTIDE SEQUENCE [LARGE SCALE GENOMIC DNA]</scope>
    <source>
        <strain evidence="2">28-4</strain>
    </source>
</reference>
<accession>A0A2H3B8E6</accession>
<dbReference type="AlphaFoldDB" id="A0A2H3B8E6"/>
<keyword evidence="2" id="KW-1185">Reference proteome</keyword>
<gene>
    <name evidence="1" type="ORF">ARMSODRAFT_1008287</name>
</gene>
<dbReference type="EMBL" id="KZ293467">
    <property type="protein sequence ID" value="PBK62318.1"/>
    <property type="molecule type" value="Genomic_DNA"/>
</dbReference>
<protein>
    <submittedName>
        <fullName evidence="1">Uncharacterized protein</fullName>
    </submittedName>
</protein>